<keyword evidence="4 5" id="KW-0732">Signal</keyword>
<dbReference type="GO" id="GO:0005576">
    <property type="term" value="C:extracellular region"/>
    <property type="evidence" value="ECO:0007669"/>
    <property type="project" value="UniProtKB-SubCell"/>
</dbReference>
<evidence type="ECO:0000313" key="6">
    <source>
        <dbReference type="EMBL" id="OWY94504.1"/>
    </source>
</evidence>
<comment type="subcellular location">
    <subcellularLocation>
        <location evidence="1 5">Secreted</location>
    </subcellularLocation>
</comment>
<accession>A0A225UN02</accession>
<evidence type="ECO:0000256" key="1">
    <source>
        <dbReference type="ARBA" id="ARBA00004613"/>
    </source>
</evidence>
<dbReference type="AlphaFoldDB" id="A0A225UN02"/>
<dbReference type="InterPro" id="IPR031825">
    <property type="entry name" value="RXLR"/>
</dbReference>
<dbReference type="OrthoDB" id="140995at2759"/>
<dbReference type="EMBL" id="NBNE01014273">
    <property type="protein sequence ID" value="OWY94504.1"/>
    <property type="molecule type" value="Genomic_DNA"/>
</dbReference>
<dbReference type="Proteomes" id="UP000198211">
    <property type="component" value="Unassembled WGS sequence"/>
</dbReference>
<comment type="similarity">
    <text evidence="2 5">Belongs to the RxLR effector family.</text>
</comment>
<keyword evidence="7" id="KW-1185">Reference proteome</keyword>
<protein>
    <recommendedName>
        <fullName evidence="5">RxLR effector protein</fullName>
    </recommendedName>
</protein>
<evidence type="ECO:0000256" key="4">
    <source>
        <dbReference type="ARBA" id="ARBA00022729"/>
    </source>
</evidence>
<evidence type="ECO:0000256" key="5">
    <source>
        <dbReference type="RuleBase" id="RU367124"/>
    </source>
</evidence>
<comment type="caution">
    <text evidence="6">The sequence shown here is derived from an EMBL/GenBank/DDBJ whole genome shotgun (WGS) entry which is preliminary data.</text>
</comment>
<comment type="domain">
    <text evidence="5">The RxLR-dEER motif acts to carry the protein into the host cell cytoplasm through binding to cell surface phosphatidylinositol-3-phosphate.</text>
</comment>
<feature type="chain" id="PRO_5028508309" description="RxLR effector protein" evidence="5">
    <location>
        <begin position="23"/>
        <end position="135"/>
    </location>
</feature>
<name>A0A225UN02_9STRA</name>
<feature type="signal peptide" evidence="5">
    <location>
        <begin position="1"/>
        <end position="22"/>
    </location>
</feature>
<evidence type="ECO:0000313" key="7">
    <source>
        <dbReference type="Proteomes" id="UP000198211"/>
    </source>
</evidence>
<comment type="function">
    <text evidence="5">Effector that suppresses plant defense responses during pathogen infection.</text>
</comment>
<gene>
    <name evidence="6" type="ORF">PHMEG_00035735</name>
</gene>
<proteinExistence type="inferred from homology"/>
<keyword evidence="3 5" id="KW-0964">Secreted</keyword>
<evidence type="ECO:0000256" key="2">
    <source>
        <dbReference type="ARBA" id="ARBA00010400"/>
    </source>
</evidence>
<organism evidence="6 7">
    <name type="scientific">Phytophthora megakarya</name>
    <dbReference type="NCBI Taxonomy" id="4795"/>
    <lineage>
        <taxon>Eukaryota</taxon>
        <taxon>Sar</taxon>
        <taxon>Stramenopiles</taxon>
        <taxon>Oomycota</taxon>
        <taxon>Peronosporomycetes</taxon>
        <taxon>Peronosporales</taxon>
        <taxon>Peronosporaceae</taxon>
        <taxon>Phytophthora</taxon>
    </lineage>
</organism>
<sequence length="135" mass="15133">MRFSYLVLILASALLVVSEVSAKQSTDAIASVGAATKPNLIDIENTKRFLRSHKRIEDEDSTENADEEERGAVAQLTIAEKLAHWLKRGYSPGMVRQDKLPKHGYSGTDLEKHGDKYASMHRIEYGLNNGQRFTE</sequence>
<evidence type="ECO:0000256" key="3">
    <source>
        <dbReference type="ARBA" id="ARBA00022525"/>
    </source>
</evidence>
<dbReference type="Pfam" id="PF16810">
    <property type="entry name" value="RXLR"/>
    <property type="match status" value="1"/>
</dbReference>
<reference evidence="7" key="1">
    <citation type="submission" date="2017-03" db="EMBL/GenBank/DDBJ databases">
        <title>Phytopthora megakarya and P. palmivora, two closely related causual agents of cacao black pod achieved similar genome size and gene model numbers by different mechanisms.</title>
        <authorList>
            <person name="Ali S."/>
            <person name="Shao J."/>
            <person name="Larry D.J."/>
            <person name="Kronmiller B."/>
            <person name="Shen D."/>
            <person name="Strem M.D."/>
            <person name="Melnick R.L."/>
            <person name="Guiltinan M.J."/>
            <person name="Tyler B.M."/>
            <person name="Meinhardt L.W."/>
            <person name="Bailey B.A."/>
        </authorList>
    </citation>
    <scope>NUCLEOTIDE SEQUENCE [LARGE SCALE GENOMIC DNA]</scope>
    <source>
        <strain evidence="7">zdho120</strain>
    </source>
</reference>